<dbReference type="EC" id="2.7.11.1" evidence="2"/>
<dbReference type="EMBL" id="JAGKQQ010000001">
    <property type="protein sequence ID" value="MBP3954063.1"/>
    <property type="molecule type" value="Genomic_DNA"/>
</dbReference>
<dbReference type="SUPFAM" id="SSF56112">
    <property type="entry name" value="Protein kinase-like (PK-like)"/>
    <property type="match status" value="1"/>
</dbReference>
<name>A0ABS5BK29_9BACT</name>
<evidence type="ECO:0000259" key="10">
    <source>
        <dbReference type="PROSITE" id="PS50011"/>
    </source>
</evidence>
<protein>
    <recommendedName>
        <fullName evidence="2">non-specific serine/threonine protein kinase</fullName>
        <ecNumber evidence="2">2.7.11.1</ecNumber>
    </recommendedName>
</protein>
<dbReference type="InterPro" id="IPR011009">
    <property type="entry name" value="Kinase-like_dom_sf"/>
</dbReference>
<dbReference type="InterPro" id="IPR050660">
    <property type="entry name" value="NEK_Ser/Thr_kinase"/>
</dbReference>
<dbReference type="PANTHER" id="PTHR43671">
    <property type="entry name" value="SERINE/THREONINE-PROTEIN KINASE NEK"/>
    <property type="match status" value="1"/>
</dbReference>
<dbReference type="InterPro" id="IPR017441">
    <property type="entry name" value="Protein_kinase_ATP_BS"/>
</dbReference>
<evidence type="ECO:0000256" key="3">
    <source>
        <dbReference type="ARBA" id="ARBA00022679"/>
    </source>
</evidence>
<dbReference type="Proteomes" id="UP000676565">
    <property type="component" value="Unassembled WGS sequence"/>
</dbReference>
<dbReference type="Pfam" id="PF00069">
    <property type="entry name" value="Pkinase"/>
    <property type="match status" value="1"/>
</dbReference>
<keyword evidence="9" id="KW-0472">Membrane</keyword>
<keyword evidence="4 8" id="KW-0547">Nucleotide-binding</keyword>
<dbReference type="InterPro" id="IPR000719">
    <property type="entry name" value="Prot_kinase_dom"/>
</dbReference>
<evidence type="ECO:0000313" key="12">
    <source>
        <dbReference type="Proteomes" id="UP000676565"/>
    </source>
</evidence>
<dbReference type="InterPro" id="IPR013222">
    <property type="entry name" value="Glyco_hyd_98_carb-bd"/>
</dbReference>
<dbReference type="Gene3D" id="2.60.120.1060">
    <property type="entry name" value="NPCBM/NEW2 domain"/>
    <property type="match status" value="1"/>
</dbReference>
<dbReference type="Pfam" id="PF08305">
    <property type="entry name" value="NPCBM"/>
    <property type="match status" value="1"/>
</dbReference>
<feature type="binding site" evidence="8">
    <location>
        <position position="76"/>
    </location>
    <ligand>
        <name>ATP</name>
        <dbReference type="ChEBI" id="CHEBI:30616"/>
    </ligand>
</feature>
<evidence type="ECO:0000256" key="9">
    <source>
        <dbReference type="SAM" id="Phobius"/>
    </source>
</evidence>
<evidence type="ECO:0000256" key="5">
    <source>
        <dbReference type="ARBA" id="ARBA00022777"/>
    </source>
</evidence>
<keyword evidence="5 11" id="KW-0418">Kinase</keyword>
<proteinExistence type="inferred from homology"/>
<dbReference type="InterPro" id="IPR038637">
    <property type="entry name" value="NPCBM_sf"/>
</dbReference>
<keyword evidence="3" id="KW-0808">Transferase</keyword>
<dbReference type="SMART" id="SM00220">
    <property type="entry name" value="S_TKc"/>
    <property type="match status" value="1"/>
</dbReference>
<dbReference type="PROSITE" id="PS00107">
    <property type="entry name" value="PROTEIN_KINASE_ATP"/>
    <property type="match status" value="1"/>
</dbReference>
<evidence type="ECO:0000256" key="6">
    <source>
        <dbReference type="ARBA" id="ARBA00022840"/>
    </source>
</evidence>
<evidence type="ECO:0000256" key="2">
    <source>
        <dbReference type="ARBA" id="ARBA00012513"/>
    </source>
</evidence>
<evidence type="ECO:0000313" key="11">
    <source>
        <dbReference type="EMBL" id="MBP3954063.1"/>
    </source>
</evidence>
<feature type="domain" description="Protein kinase" evidence="10">
    <location>
        <begin position="47"/>
        <end position="329"/>
    </location>
</feature>
<accession>A0ABS5BK29</accession>
<dbReference type="Gene3D" id="1.10.510.10">
    <property type="entry name" value="Transferase(Phosphotransferase) domain 1"/>
    <property type="match status" value="1"/>
</dbReference>
<keyword evidence="12" id="KW-1185">Reference proteome</keyword>
<keyword evidence="9" id="KW-1133">Transmembrane helix</keyword>
<dbReference type="PROSITE" id="PS50011">
    <property type="entry name" value="PROTEIN_KINASE_DOM"/>
    <property type="match status" value="1"/>
</dbReference>
<evidence type="ECO:0000256" key="7">
    <source>
        <dbReference type="ARBA" id="ARBA00023170"/>
    </source>
</evidence>
<dbReference type="PANTHER" id="PTHR43671:SF13">
    <property type="entry name" value="SERINE_THREONINE-PROTEIN KINASE NEK2"/>
    <property type="match status" value="1"/>
</dbReference>
<comment type="caution">
    <text evidence="11">The sequence shown here is derived from an EMBL/GenBank/DDBJ whole genome shotgun (WGS) entry which is preliminary data.</text>
</comment>
<organism evidence="11 12">
    <name type="scientific">Gemmata palustris</name>
    <dbReference type="NCBI Taxonomy" id="2822762"/>
    <lineage>
        <taxon>Bacteria</taxon>
        <taxon>Pseudomonadati</taxon>
        <taxon>Planctomycetota</taxon>
        <taxon>Planctomycetia</taxon>
        <taxon>Gemmatales</taxon>
        <taxon>Gemmataceae</taxon>
        <taxon>Gemmata</taxon>
    </lineage>
</organism>
<keyword evidence="6 8" id="KW-0067">ATP-binding</keyword>
<evidence type="ECO:0000256" key="8">
    <source>
        <dbReference type="PROSITE-ProRule" id="PRU10141"/>
    </source>
</evidence>
<sequence>MSITIRSDRHGSPDGAGAGRVALPETAAFPFLRAPALPGEFGRLGNYRVFRLIGSGGMGKVFFAEDMTLKRDVALKVMCLPPGEDVGSWWERFLREARALAAIKHPNLVTVYQTGEDRGTMFLAMELLKGESLESRLRNKTPLNYPELLRTAEEIATGLSAIHEHGLIHRDIKPGNIWLESGRDEQKRGGPAGSGSSVLPHVKILDFGLVREIHEDTHLTEAGAVVGTPAYMSPEQVRGWPLDPRTDLFSFGCVLYAMATGRPPFAATSPIAQAAALVADTPVPARKLNADVPESLSKLIAELLSKNPDSRPSSAAEVVKRLQDIRDGFDRDSDTEVMESARRSFWRRHRTALALVACAWVALAAVVLGVALTKGRGKAGPQGGGSGGAQVKETAPQSQFVSELPVLDTYVFPPPGHLPSHVDGKVRVRGVLAPHGIFMHGAPSFGKQMFASYAVDKMYARFQSEVAMADSSDEWGGPLMFVVTADGKEIWHSDVIGVGTPKESCDLDIQGVSVLTLGLRTLGNHRGAHGGWMEPRLVK</sequence>
<keyword evidence="7" id="KW-0675">Receptor</keyword>
<reference evidence="11 12" key="1">
    <citation type="submission" date="2021-04" db="EMBL/GenBank/DDBJ databases">
        <authorList>
            <person name="Ivanova A."/>
        </authorList>
    </citation>
    <scope>NUCLEOTIDE SEQUENCE [LARGE SCALE GENOMIC DNA]</scope>
    <source>
        <strain evidence="11 12">G18</strain>
    </source>
</reference>
<dbReference type="SUPFAM" id="SSF49785">
    <property type="entry name" value="Galactose-binding domain-like"/>
    <property type="match status" value="1"/>
</dbReference>
<dbReference type="RefSeq" id="WP_210652170.1">
    <property type="nucleotide sequence ID" value="NZ_JAGKQQ010000001.1"/>
</dbReference>
<dbReference type="CDD" id="cd14014">
    <property type="entry name" value="STKc_PknB_like"/>
    <property type="match status" value="1"/>
</dbReference>
<evidence type="ECO:0000256" key="1">
    <source>
        <dbReference type="ARBA" id="ARBA00010886"/>
    </source>
</evidence>
<dbReference type="GO" id="GO:0016301">
    <property type="term" value="F:kinase activity"/>
    <property type="evidence" value="ECO:0007669"/>
    <property type="project" value="UniProtKB-KW"/>
</dbReference>
<gene>
    <name evidence="11" type="ORF">J8F10_01975</name>
</gene>
<comment type="similarity">
    <text evidence="1">Belongs to the protein kinase superfamily. NEK Ser/Thr protein kinase family. NIMA subfamily.</text>
</comment>
<dbReference type="InterPro" id="IPR008979">
    <property type="entry name" value="Galactose-bd-like_sf"/>
</dbReference>
<keyword evidence="9" id="KW-0812">Transmembrane</keyword>
<dbReference type="Gene3D" id="3.30.200.20">
    <property type="entry name" value="Phosphorylase Kinase, domain 1"/>
    <property type="match status" value="1"/>
</dbReference>
<feature type="transmembrane region" description="Helical" evidence="9">
    <location>
        <begin position="352"/>
        <end position="372"/>
    </location>
</feature>
<evidence type="ECO:0000256" key="4">
    <source>
        <dbReference type="ARBA" id="ARBA00022741"/>
    </source>
</evidence>